<dbReference type="EMBL" id="KQ981728">
    <property type="protein sequence ID" value="KYN36623.1"/>
    <property type="molecule type" value="Genomic_DNA"/>
</dbReference>
<dbReference type="AlphaFoldDB" id="A0A151JUY4"/>
<proteinExistence type="predicted"/>
<gene>
    <name evidence="2" type="ORF">ALC56_09018</name>
</gene>
<evidence type="ECO:0000313" key="3">
    <source>
        <dbReference type="Proteomes" id="UP000078541"/>
    </source>
</evidence>
<name>A0A151JUY4_9HYME</name>
<accession>A0A151JUY4</accession>
<feature type="region of interest" description="Disordered" evidence="1">
    <location>
        <begin position="1"/>
        <end position="47"/>
    </location>
</feature>
<organism evidence="2 3">
    <name type="scientific">Trachymyrmex septentrionalis</name>
    <dbReference type="NCBI Taxonomy" id="34720"/>
    <lineage>
        <taxon>Eukaryota</taxon>
        <taxon>Metazoa</taxon>
        <taxon>Ecdysozoa</taxon>
        <taxon>Arthropoda</taxon>
        <taxon>Hexapoda</taxon>
        <taxon>Insecta</taxon>
        <taxon>Pterygota</taxon>
        <taxon>Neoptera</taxon>
        <taxon>Endopterygota</taxon>
        <taxon>Hymenoptera</taxon>
        <taxon>Apocrita</taxon>
        <taxon>Aculeata</taxon>
        <taxon>Formicoidea</taxon>
        <taxon>Formicidae</taxon>
        <taxon>Myrmicinae</taxon>
        <taxon>Trachymyrmex</taxon>
    </lineage>
</organism>
<feature type="compositionally biased region" description="Low complexity" evidence="1">
    <location>
        <begin position="138"/>
        <end position="161"/>
    </location>
</feature>
<feature type="compositionally biased region" description="Basic and acidic residues" evidence="1">
    <location>
        <begin position="24"/>
        <end position="33"/>
    </location>
</feature>
<protein>
    <submittedName>
        <fullName evidence="2">Uncharacterized protein</fullName>
    </submittedName>
</protein>
<feature type="compositionally biased region" description="Pro residues" evidence="1">
    <location>
        <begin position="99"/>
        <end position="120"/>
    </location>
</feature>
<evidence type="ECO:0000313" key="2">
    <source>
        <dbReference type="EMBL" id="KYN36623.1"/>
    </source>
</evidence>
<evidence type="ECO:0000256" key="1">
    <source>
        <dbReference type="SAM" id="MobiDB-lite"/>
    </source>
</evidence>
<keyword evidence="3" id="KW-1185">Reference proteome</keyword>
<feature type="compositionally biased region" description="Pro residues" evidence="1">
    <location>
        <begin position="81"/>
        <end position="92"/>
    </location>
</feature>
<feature type="compositionally biased region" description="Polar residues" evidence="1">
    <location>
        <begin position="1"/>
        <end position="23"/>
    </location>
</feature>
<reference evidence="2 3" key="1">
    <citation type="submission" date="2016-03" db="EMBL/GenBank/DDBJ databases">
        <title>Trachymyrmex septentrionalis WGS genome.</title>
        <authorList>
            <person name="Nygaard S."/>
            <person name="Hu H."/>
            <person name="Boomsma J."/>
            <person name="Zhang G."/>
        </authorList>
    </citation>
    <scope>NUCLEOTIDE SEQUENCE [LARGE SCALE GENOMIC DNA]</scope>
    <source>
        <strain evidence="2">Tsep2-gDNA-1</strain>
        <tissue evidence="2">Whole body</tissue>
    </source>
</reference>
<sequence>MTQALRLSAPSTVNSNARSNNSDHVIKLPDLLKSKPRRVPRPNRPFKGWLRSRAYREARKLLDEEYKRYLGKSRPAEDHLPPLPSSSPPAPPANQVKVTPPPPRTPSPPQLPPSPPPRTPSPAFSDALTERIFPDTPPQSSESSHPISPRRSPSPTNSTDSVEFLKEILPPPPRSYFWILESDTLESPISQFPRVTAASIPQGAYTIGPHYFDPQEIRNAITGQASTSSIPVFLLNSTHAILVSVKFFNNLFPPSSVSIHEID</sequence>
<dbReference type="Proteomes" id="UP000078541">
    <property type="component" value="Unassembled WGS sequence"/>
</dbReference>
<feature type="region of interest" description="Disordered" evidence="1">
    <location>
        <begin position="72"/>
        <end position="161"/>
    </location>
</feature>